<protein>
    <submittedName>
        <fullName evidence="3">CBS domain-containing protein</fullName>
    </submittedName>
</protein>
<dbReference type="Pfam" id="PF03448">
    <property type="entry name" value="MgtE_N"/>
    <property type="match status" value="1"/>
</dbReference>
<dbReference type="Proteomes" id="UP000725649">
    <property type="component" value="Unassembled WGS sequence"/>
</dbReference>
<reference evidence="3" key="1">
    <citation type="submission" date="2019-04" db="EMBL/GenBank/DDBJ databases">
        <title>Evolution of Biomass-Degrading Anaerobic Consortia Revealed by Metagenomics.</title>
        <authorList>
            <person name="Peng X."/>
        </authorList>
    </citation>
    <scope>NUCLEOTIDE SEQUENCE</scope>
    <source>
        <strain evidence="3">SIG66</strain>
    </source>
</reference>
<organism evidence="3 4">
    <name type="scientific">Candidatus Avelusimicrobium gallicola</name>
    <dbReference type="NCBI Taxonomy" id="2562704"/>
    <lineage>
        <taxon>Bacteria</taxon>
        <taxon>Pseudomonadati</taxon>
        <taxon>Elusimicrobiota</taxon>
        <taxon>Elusimicrobia</taxon>
        <taxon>Elusimicrobiales</taxon>
        <taxon>Elusimicrobiaceae</taxon>
        <taxon>Candidatus Avelusimicrobium</taxon>
    </lineage>
</organism>
<dbReference type="Pfam" id="PF00571">
    <property type="entry name" value="CBS"/>
    <property type="match status" value="1"/>
</dbReference>
<dbReference type="GO" id="GO:0016020">
    <property type="term" value="C:membrane"/>
    <property type="evidence" value="ECO:0007669"/>
    <property type="project" value="InterPro"/>
</dbReference>
<dbReference type="EMBL" id="SUVG01000006">
    <property type="protein sequence ID" value="MBE6421643.1"/>
    <property type="molecule type" value="Genomic_DNA"/>
</dbReference>
<evidence type="ECO:0000313" key="3">
    <source>
        <dbReference type="EMBL" id="MBE6421643.1"/>
    </source>
</evidence>
<sequence length="250" mass="26940">MNSPMHALAGVITEKFVASAPEAAAKALESLATHEILLLISPLKAAVVVAALNPMNPAKAAAVLRRLPLKQASYVLARLEVPQAARLMKEFSTPYRERICAVLEPSFVQVLRDASAYAADSAGALMQTDFVAVRTEVKLSQLIERLKNLPRKKLPSLCLVTDKDGVLKGVIRSAEIAFYSASSVAGSVMSKTEVLRPEEKAETLRQIFSRAEAECLPVVTAQGVAVGILNKSSLPSVSEVKKSFWKKLTD</sequence>
<dbReference type="InterPro" id="IPR046342">
    <property type="entry name" value="CBS_dom_sf"/>
</dbReference>
<dbReference type="PANTHER" id="PTHR43773">
    <property type="entry name" value="MAGNESIUM TRANSPORTER MGTE"/>
    <property type="match status" value="1"/>
</dbReference>
<dbReference type="Gene3D" id="3.10.580.10">
    <property type="entry name" value="CBS-domain"/>
    <property type="match status" value="1"/>
</dbReference>
<dbReference type="AlphaFoldDB" id="A0A928DPK5"/>
<feature type="domain" description="CBS" evidence="1">
    <location>
        <begin position="123"/>
        <end position="179"/>
    </location>
</feature>
<dbReference type="InterPro" id="IPR006668">
    <property type="entry name" value="Mg_transptr_MgtE_intracell_dom"/>
</dbReference>
<comment type="caution">
    <text evidence="3">The sequence shown here is derived from an EMBL/GenBank/DDBJ whole genome shotgun (WGS) entry which is preliminary data.</text>
</comment>
<dbReference type="PANTHER" id="PTHR43773:SF1">
    <property type="entry name" value="MAGNESIUM TRANSPORTER MGTE"/>
    <property type="match status" value="1"/>
</dbReference>
<gene>
    <name evidence="3" type="ORF">E7027_05930</name>
</gene>
<dbReference type="SUPFAM" id="SSF158791">
    <property type="entry name" value="MgtE N-terminal domain-like"/>
    <property type="match status" value="1"/>
</dbReference>
<evidence type="ECO:0000313" key="4">
    <source>
        <dbReference type="Proteomes" id="UP000725649"/>
    </source>
</evidence>
<evidence type="ECO:0000259" key="2">
    <source>
        <dbReference type="Pfam" id="PF03448"/>
    </source>
</evidence>
<dbReference type="SUPFAM" id="SSF54631">
    <property type="entry name" value="CBS-domain pair"/>
    <property type="match status" value="1"/>
</dbReference>
<feature type="domain" description="Magnesium transporter MgtE intracellular" evidence="2">
    <location>
        <begin position="21"/>
        <end position="119"/>
    </location>
</feature>
<proteinExistence type="predicted"/>
<accession>A0A928DPK5</accession>
<name>A0A928DPK5_9BACT</name>
<dbReference type="InterPro" id="IPR006669">
    <property type="entry name" value="MgtE_transporter"/>
</dbReference>
<evidence type="ECO:0000259" key="1">
    <source>
        <dbReference type="Pfam" id="PF00571"/>
    </source>
</evidence>
<dbReference type="GO" id="GO:0015095">
    <property type="term" value="F:magnesium ion transmembrane transporter activity"/>
    <property type="evidence" value="ECO:0007669"/>
    <property type="project" value="InterPro"/>
</dbReference>
<dbReference type="InterPro" id="IPR000644">
    <property type="entry name" value="CBS_dom"/>
</dbReference>